<name>A7VP99_9FIRM</name>
<dbReference type="EMBL" id="ABCB02000012">
    <property type="protein sequence ID" value="EDO62785.1"/>
    <property type="molecule type" value="Genomic_DNA"/>
</dbReference>
<evidence type="ECO:0000313" key="1">
    <source>
        <dbReference type="EMBL" id="EDO62785.1"/>
    </source>
</evidence>
<accession>A7VP99</accession>
<gene>
    <name evidence="1" type="ORF">CLOLEP_00374</name>
</gene>
<reference evidence="1 2" key="2">
    <citation type="submission" date="2007-08" db="EMBL/GenBank/DDBJ databases">
        <authorList>
            <person name="Fulton L."/>
            <person name="Clifton S."/>
            <person name="Fulton B."/>
            <person name="Xu J."/>
            <person name="Minx P."/>
            <person name="Pepin K.H."/>
            <person name="Johnson M."/>
            <person name="Thiruvilangam P."/>
            <person name="Bhonagiri V."/>
            <person name="Nash W.E."/>
            <person name="Wang C."/>
            <person name="Mardis E.R."/>
            <person name="Wilson R.K."/>
        </authorList>
    </citation>
    <scope>NUCLEOTIDE SEQUENCE [LARGE SCALE GENOMIC DNA]</scope>
    <source>
        <strain evidence="1 2">DSM 753</strain>
    </source>
</reference>
<comment type="caution">
    <text evidence="1">The sequence shown here is derived from an EMBL/GenBank/DDBJ whole genome shotgun (WGS) entry which is preliminary data.</text>
</comment>
<reference evidence="1 2" key="1">
    <citation type="submission" date="2007-08" db="EMBL/GenBank/DDBJ databases">
        <title>Draft genome sequence of Clostridium leptum (DSM 753).</title>
        <authorList>
            <person name="Sudarsanam P."/>
            <person name="Ley R."/>
            <person name="Guruge J."/>
            <person name="Turnbaugh P.J."/>
            <person name="Mahowald M."/>
            <person name="Liep D."/>
            <person name="Gordon J."/>
        </authorList>
    </citation>
    <scope>NUCLEOTIDE SEQUENCE [LARGE SCALE GENOMIC DNA]</scope>
    <source>
        <strain evidence="1 2">DSM 753</strain>
    </source>
</reference>
<sequence length="100" mass="11480">MAFLKAPKISFTCPWKALIIRIPYFIPAINVSGPIPFLKKMCYAYCCPNADPSHREDKTCTRHSLFGSNNFKRPPLGKLYQHTGGCSRPRRSLSSSFWRR</sequence>
<proteinExistence type="predicted"/>
<dbReference type="Proteomes" id="UP000003490">
    <property type="component" value="Unassembled WGS sequence"/>
</dbReference>
<protein>
    <submittedName>
        <fullName evidence="1">Uncharacterized protein</fullName>
    </submittedName>
</protein>
<dbReference type="HOGENOM" id="CLU_2300906_0_0_9"/>
<evidence type="ECO:0000313" key="2">
    <source>
        <dbReference type="Proteomes" id="UP000003490"/>
    </source>
</evidence>
<dbReference type="AlphaFoldDB" id="A7VP99"/>
<organism evidence="1 2">
    <name type="scientific">[Clostridium] leptum DSM 753</name>
    <dbReference type="NCBI Taxonomy" id="428125"/>
    <lineage>
        <taxon>Bacteria</taxon>
        <taxon>Bacillati</taxon>
        <taxon>Bacillota</taxon>
        <taxon>Clostridia</taxon>
        <taxon>Eubacteriales</taxon>
        <taxon>Oscillospiraceae</taxon>
        <taxon>Oscillospiraceae incertae sedis</taxon>
    </lineage>
</organism>